<name>A0A7W6HUG4_9BACT</name>
<evidence type="ECO:0000313" key="2">
    <source>
        <dbReference type="EMBL" id="MBB4024960.1"/>
    </source>
</evidence>
<dbReference type="RefSeq" id="WP_151411435.1">
    <property type="nucleotide sequence ID" value="NZ_BMOZ01000001.1"/>
</dbReference>
<dbReference type="EMBL" id="JACIES010000001">
    <property type="protein sequence ID" value="MBB4024960.1"/>
    <property type="molecule type" value="Genomic_DNA"/>
</dbReference>
<keyword evidence="3" id="KW-1185">Reference proteome</keyword>
<evidence type="ECO:0000313" key="3">
    <source>
        <dbReference type="Proteomes" id="UP000546007"/>
    </source>
</evidence>
<gene>
    <name evidence="2" type="ORF">GGR14_000721</name>
</gene>
<dbReference type="SUPFAM" id="SSF52540">
    <property type="entry name" value="P-loop containing nucleoside triphosphate hydrolases"/>
    <property type="match status" value="1"/>
</dbReference>
<dbReference type="AlphaFoldDB" id="A0A7W6HUG4"/>
<dbReference type="GO" id="GO:0016887">
    <property type="term" value="F:ATP hydrolysis activity"/>
    <property type="evidence" value="ECO:0007669"/>
    <property type="project" value="InterPro"/>
</dbReference>
<dbReference type="GO" id="GO:0005524">
    <property type="term" value="F:ATP binding"/>
    <property type="evidence" value="ECO:0007669"/>
    <property type="project" value="InterPro"/>
</dbReference>
<dbReference type="Gene3D" id="3.40.50.300">
    <property type="entry name" value="P-loop containing nucleotide triphosphate hydrolases"/>
    <property type="match status" value="1"/>
</dbReference>
<dbReference type="Proteomes" id="UP000546007">
    <property type="component" value="Unassembled WGS sequence"/>
</dbReference>
<comment type="caution">
    <text evidence="2">The sequence shown here is derived from an EMBL/GenBank/DDBJ whole genome shotgun (WGS) entry which is preliminary data.</text>
</comment>
<feature type="domain" description="Endonuclease GajA/Old nuclease/RecF-like AAA" evidence="1">
    <location>
        <begin position="35"/>
        <end position="433"/>
    </location>
</feature>
<reference evidence="2 3" key="1">
    <citation type="submission" date="2020-08" db="EMBL/GenBank/DDBJ databases">
        <title>Genomic Encyclopedia of Type Strains, Phase IV (KMG-IV): sequencing the most valuable type-strain genomes for metagenomic binning, comparative biology and taxonomic classification.</title>
        <authorList>
            <person name="Goeker M."/>
        </authorList>
    </citation>
    <scope>NUCLEOTIDE SEQUENCE [LARGE SCALE GENOMIC DNA]</scope>
    <source>
        <strain evidence="2 3">DSM 105721</strain>
    </source>
</reference>
<dbReference type="PANTHER" id="PTHR43581">
    <property type="entry name" value="ATP/GTP PHOSPHATASE"/>
    <property type="match status" value="1"/>
</dbReference>
<dbReference type="Pfam" id="PF13175">
    <property type="entry name" value="AAA_15"/>
    <property type="match status" value="1"/>
</dbReference>
<dbReference type="GeneID" id="93101173"/>
<protein>
    <submittedName>
        <fullName evidence="2">AAA15 family ATPase/GTPase</fullName>
    </submittedName>
</protein>
<dbReference type="InterPro" id="IPR027417">
    <property type="entry name" value="P-loop_NTPase"/>
</dbReference>
<dbReference type="InterPro" id="IPR041685">
    <property type="entry name" value="AAA_GajA/Old/RecF-like"/>
</dbReference>
<accession>A0A7W6HUG4</accession>
<dbReference type="OrthoDB" id="9795626at2"/>
<evidence type="ECO:0000259" key="1">
    <source>
        <dbReference type="Pfam" id="PF13175"/>
    </source>
</evidence>
<dbReference type="PANTHER" id="PTHR43581:SF2">
    <property type="entry name" value="EXCINUCLEASE ATPASE SUBUNIT"/>
    <property type="match status" value="1"/>
</dbReference>
<proteinExistence type="predicted"/>
<dbReference type="InterPro" id="IPR051396">
    <property type="entry name" value="Bact_Antivir_Def_Nuclease"/>
</dbReference>
<sequence>MKKEIAQVAVEHISVEELFGVYSYKLPNTSEKGIEKLLIIYGDNGTGKTTILKLFFYLLSTRDKSGYKTKIAETRFKKFVVQLKNGIEIGAKRECSTCGTFTYYIAKNNEILKSIELKADSDNSIQLDAGSKEDIIYQEILNYIRNLNITTFYLSDDRKVLNSITSKNANLHNSPRFFINESDIIFSKGLERNEIKKILNERRLDLEATLERLIDWIRNRVITGSRMGEKNSQGVFSDIIKNYIKLSEADSIIKDKISLTKELDELEKRIPKFVEYGLIEKFDTNAIKRSLKKAETSEQERFLGTIISPFLESINAKLQALEPVCESIEMFIRTINDYFTNKTIEFHLSTGFSLKRTFDNEPINFNWISSGEKQLLLLLVNTITSADDATIFIIDEPEISLNIKWQRKLIKTLLALSHENNTQFIFATHSFEILSTYRNSVSKLENMYVRY</sequence>
<organism evidence="2 3">
    <name type="scientific">Butyricimonas faecihominis</name>
    <dbReference type="NCBI Taxonomy" id="1472416"/>
    <lineage>
        <taxon>Bacteria</taxon>
        <taxon>Pseudomonadati</taxon>
        <taxon>Bacteroidota</taxon>
        <taxon>Bacteroidia</taxon>
        <taxon>Bacteroidales</taxon>
        <taxon>Odoribacteraceae</taxon>
        <taxon>Butyricimonas</taxon>
    </lineage>
</organism>